<feature type="domain" description="F-box/LRR-repeat protein 15/At3g58940/PEG3-like LRR" evidence="2">
    <location>
        <begin position="98"/>
        <end position="264"/>
    </location>
</feature>
<dbReference type="Gene3D" id="3.80.10.10">
    <property type="entry name" value="Ribonuclease Inhibitor"/>
    <property type="match status" value="1"/>
</dbReference>
<dbReference type="EMBL" id="CAXHTB010000003">
    <property type="protein sequence ID" value="CAL0303111.1"/>
    <property type="molecule type" value="Genomic_DNA"/>
</dbReference>
<evidence type="ECO:0000259" key="2">
    <source>
        <dbReference type="Pfam" id="PF24758"/>
    </source>
</evidence>
<evidence type="ECO:0008006" key="5">
    <source>
        <dbReference type="Google" id="ProtNLM"/>
    </source>
</evidence>
<dbReference type="AlphaFoldDB" id="A0AAV1W1K4"/>
<dbReference type="InterPro" id="IPR001810">
    <property type="entry name" value="F-box_dom"/>
</dbReference>
<dbReference type="SUPFAM" id="SSF81383">
    <property type="entry name" value="F-box domain"/>
    <property type="match status" value="1"/>
</dbReference>
<proteinExistence type="predicted"/>
<dbReference type="InterPro" id="IPR036047">
    <property type="entry name" value="F-box-like_dom_sf"/>
</dbReference>
<dbReference type="PANTHER" id="PTHR32212:SF267">
    <property type="entry name" value="F-BOX_RNI_FBD-LIKE DOMAIN PROTEIN"/>
    <property type="match status" value="1"/>
</dbReference>
<dbReference type="Pfam" id="PF00646">
    <property type="entry name" value="F-box"/>
    <property type="match status" value="1"/>
</dbReference>
<gene>
    <name evidence="3" type="ORF">LLUT_LOCUS4171</name>
</gene>
<name>A0AAV1W1K4_LUPLU</name>
<protein>
    <recommendedName>
        <fullName evidence="5">F-box domain-containing protein</fullName>
    </recommendedName>
</protein>
<dbReference type="InterPro" id="IPR032675">
    <property type="entry name" value="LRR_dom_sf"/>
</dbReference>
<dbReference type="SUPFAM" id="SSF52047">
    <property type="entry name" value="RNI-like"/>
    <property type="match status" value="1"/>
</dbReference>
<accession>A0AAV1W1K4</accession>
<evidence type="ECO:0000313" key="3">
    <source>
        <dbReference type="EMBL" id="CAL0303111.1"/>
    </source>
</evidence>
<dbReference type="InterPro" id="IPR055411">
    <property type="entry name" value="LRR_FXL15/At3g58940/PEG3-like"/>
</dbReference>
<dbReference type="PANTHER" id="PTHR32212">
    <property type="entry name" value="CYCLIN-LIKE F-BOX"/>
    <property type="match status" value="1"/>
</dbReference>
<evidence type="ECO:0000259" key="1">
    <source>
        <dbReference type="Pfam" id="PF00646"/>
    </source>
</evidence>
<comment type="caution">
    <text evidence="3">The sequence shown here is derived from an EMBL/GenBank/DDBJ whole genome shotgun (WGS) entry which is preliminary data.</text>
</comment>
<organism evidence="3 4">
    <name type="scientific">Lupinus luteus</name>
    <name type="common">European yellow lupine</name>
    <dbReference type="NCBI Taxonomy" id="3873"/>
    <lineage>
        <taxon>Eukaryota</taxon>
        <taxon>Viridiplantae</taxon>
        <taxon>Streptophyta</taxon>
        <taxon>Embryophyta</taxon>
        <taxon>Tracheophyta</taxon>
        <taxon>Spermatophyta</taxon>
        <taxon>Magnoliopsida</taxon>
        <taxon>eudicotyledons</taxon>
        <taxon>Gunneridae</taxon>
        <taxon>Pentapetalae</taxon>
        <taxon>rosids</taxon>
        <taxon>fabids</taxon>
        <taxon>Fabales</taxon>
        <taxon>Fabaceae</taxon>
        <taxon>Papilionoideae</taxon>
        <taxon>50 kb inversion clade</taxon>
        <taxon>genistoids sensu lato</taxon>
        <taxon>core genistoids</taxon>
        <taxon>Genisteae</taxon>
        <taxon>Lupinus</taxon>
    </lineage>
</organism>
<sequence>MERDMENLQDRLSDLSDCVLLNIMKFMNAKYVVQTCVLSKRWKNLWKSSPNLTFNSSDFLWVPAFNKFVSWVLSCRDNSISIHNLEFRRKGCIGPKILDEIITYAASHDVQQLTIIVNLVLKEDFLLPSCIFNCPSLKFLKLYFWYPYAFATHIKLPTSFNLPTLESLHIKHATFSTKENGCVEPFSSCSMLNTLVMDHCYLLNATKVIHISNSKLSNLTIRSFRGDGIAYEIALSTPNLSVVTMKGLPDLKLSSMCNVPDLEKVKIAVSWFEDFPANHLVLISWLQVFSKVKILTLSWSTTKTLNALLSTSSFRTQLPAFVRLRTLKLKMKSSSNMSNKAVRKMVEYLLQNSPATSVDVLKCCTSSE</sequence>
<dbReference type="Pfam" id="PF24758">
    <property type="entry name" value="LRR_At5g56370"/>
    <property type="match status" value="1"/>
</dbReference>
<keyword evidence="4" id="KW-1185">Reference proteome</keyword>
<reference evidence="3 4" key="1">
    <citation type="submission" date="2024-03" db="EMBL/GenBank/DDBJ databases">
        <authorList>
            <person name="Martinez-Hernandez J."/>
        </authorList>
    </citation>
    <scope>NUCLEOTIDE SEQUENCE [LARGE SCALE GENOMIC DNA]</scope>
</reference>
<feature type="domain" description="F-box" evidence="1">
    <location>
        <begin position="12"/>
        <end position="51"/>
    </location>
</feature>
<evidence type="ECO:0000313" key="4">
    <source>
        <dbReference type="Proteomes" id="UP001497480"/>
    </source>
</evidence>
<dbReference type="Proteomes" id="UP001497480">
    <property type="component" value="Unassembled WGS sequence"/>
</dbReference>